<feature type="transmembrane region" description="Helical" evidence="1">
    <location>
        <begin position="70"/>
        <end position="90"/>
    </location>
</feature>
<keyword evidence="1" id="KW-0472">Membrane</keyword>
<evidence type="ECO:0000313" key="3">
    <source>
        <dbReference type="EMBL" id="NEN52994.1"/>
    </source>
</evidence>
<reference evidence="3 5" key="2">
    <citation type="submission" date="2020-02" db="EMBL/GenBank/DDBJ databases">
        <title>The WGS of Modestobacter muralis DSM 100205.</title>
        <authorList>
            <person name="Jiang Z."/>
        </authorList>
    </citation>
    <scope>NUCLEOTIDE SEQUENCE [LARGE SCALE GENOMIC DNA]</scope>
    <source>
        <strain evidence="3 5">DSM 100205</strain>
    </source>
</reference>
<sequence length="107" mass="10942">MTLTWWLVYVAGLLLFVGAFIVPLLRSEPARRLTAARAFEGGGPWAAVAGVVGSGLLMTVVGMATEGVLAAAAVPGSAVAVGVVACALVIRRHNARLTRTGRGGTDR</sequence>
<dbReference type="RefSeq" id="WP_163612793.1">
    <property type="nucleotide sequence ID" value="NZ_JAAGWB010000057.1"/>
</dbReference>
<accession>A0A6P0HF69</accession>
<dbReference type="Proteomes" id="UP000471152">
    <property type="component" value="Unassembled WGS sequence"/>
</dbReference>
<keyword evidence="1" id="KW-0812">Transmembrane</keyword>
<evidence type="ECO:0000313" key="4">
    <source>
        <dbReference type="Proteomes" id="UP000468828"/>
    </source>
</evidence>
<feature type="transmembrane region" description="Helical" evidence="1">
    <location>
        <begin position="45"/>
        <end position="64"/>
    </location>
</feature>
<dbReference type="AlphaFoldDB" id="A0A6P0HF69"/>
<comment type="caution">
    <text evidence="3">The sequence shown here is derived from an EMBL/GenBank/DDBJ whole genome shotgun (WGS) entry which is preliminary data.</text>
</comment>
<dbReference type="Proteomes" id="UP000468828">
    <property type="component" value="Unassembled WGS sequence"/>
</dbReference>
<protein>
    <submittedName>
        <fullName evidence="3">Uncharacterized protein</fullName>
    </submittedName>
</protein>
<evidence type="ECO:0000313" key="2">
    <source>
        <dbReference type="EMBL" id="NEK96106.1"/>
    </source>
</evidence>
<keyword evidence="4" id="KW-1185">Reference proteome</keyword>
<reference evidence="2 4" key="1">
    <citation type="submission" date="2020-01" db="EMBL/GenBank/DDBJ databases">
        <title>the WGS Modestobacter muralis CPCC 204518.</title>
        <authorList>
            <person name="Jiang Z."/>
        </authorList>
    </citation>
    <scope>NUCLEOTIDE SEQUENCE [LARGE SCALE GENOMIC DNA]</scope>
    <source>
        <strain evidence="2 4">DSM 100205</strain>
    </source>
</reference>
<keyword evidence="1" id="KW-1133">Transmembrane helix</keyword>
<dbReference type="EMBL" id="JAAGWB010000057">
    <property type="protein sequence ID" value="NEN52994.1"/>
    <property type="molecule type" value="Genomic_DNA"/>
</dbReference>
<proteinExistence type="predicted"/>
<gene>
    <name evidence="3" type="ORF">G3R41_18975</name>
    <name evidence="2" type="ORF">GCU67_18325</name>
</gene>
<evidence type="ECO:0000313" key="5">
    <source>
        <dbReference type="Proteomes" id="UP000471152"/>
    </source>
</evidence>
<feature type="transmembrane region" description="Helical" evidence="1">
    <location>
        <begin position="6"/>
        <end position="25"/>
    </location>
</feature>
<name>A0A6P0HF69_9ACTN</name>
<dbReference type="EMBL" id="JAAGWH010000055">
    <property type="protein sequence ID" value="NEK96106.1"/>
    <property type="molecule type" value="Genomic_DNA"/>
</dbReference>
<organism evidence="3 5">
    <name type="scientific">Modestobacter muralis</name>
    <dbReference type="NCBI Taxonomy" id="1608614"/>
    <lineage>
        <taxon>Bacteria</taxon>
        <taxon>Bacillati</taxon>
        <taxon>Actinomycetota</taxon>
        <taxon>Actinomycetes</taxon>
        <taxon>Geodermatophilales</taxon>
        <taxon>Geodermatophilaceae</taxon>
        <taxon>Modestobacter</taxon>
    </lineage>
</organism>
<evidence type="ECO:0000256" key="1">
    <source>
        <dbReference type="SAM" id="Phobius"/>
    </source>
</evidence>